<keyword evidence="5" id="KW-1185">Reference proteome</keyword>
<protein>
    <submittedName>
        <fullName evidence="4">SDR family oxidoreductase</fullName>
    </submittedName>
</protein>
<comment type="caution">
    <text evidence="4">The sequence shown here is derived from an EMBL/GenBank/DDBJ whole genome shotgun (WGS) entry which is preliminary data.</text>
</comment>
<dbReference type="EMBL" id="SRKZ01000001">
    <property type="protein sequence ID" value="TGD82554.1"/>
    <property type="molecule type" value="Genomic_DNA"/>
</dbReference>
<dbReference type="Gene3D" id="3.40.50.720">
    <property type="entry name" value="NAD(P)-binding Rossmann-like Domain"/>
    <property type="match status" value="1"/>
</dbReference>
<sequence length="251" mass="26546">MKNSTQQQNLAGKVVAITGASSGIGEATAVLLASQGATVVLGARRTERLAALAERITAAGGQAVYARTDVKRRTDVAALIKLAIERYGKLDVLVSNAGIGPISLLDELRVEDWDDMIDVNIKGLLYGIAAALPVFRKQGFGHFVNVASTAGHRISPTMAVYAGTKFAVRAISEGLRQEAGEKLRVTIVSPGVVHTDFADSMTNPEVKAQILTMRNQLGISPEAIARAIAYTIEQPADVDVGEIVIRPTAQS</sequence>
<dbReference type="PRINTS" id="PR00081">
    <property type="entry name" value="GDHRDH"/>
</dbReference>
<dbReference type="InterPro" id="IPR002347">
    <property type="entry name" value="SDR_fam"/>
</dbReference>
<dbReference type="InterPro" id="IPR036291">
    <property type="entry name" value="NAD(P)-bd_dom_sf"/>
</dbReference>
<keyword evidence="2" id="KW-0560">Oxidoreductase</keyword>
<accession>A0A4Z0MSI7</accession>
<dbReference type="PANTHER" id="PTHR43115">
    <property type="entry name" value="DEHYDROGENASE/REDUCTASE SDR FAMILY MEMBER 11"/>
    <property type="match status" value="1"/>
</dbReference>
<evidence type="ECO:0000256" key="1">
    <source>
        <dbReference type="ARBA" id="ARBA00006484"/>
    </source>
</evidence>
<dbReference type="InterPro" id="IPR020904">
    <property type="entry name" value="Sc_DH/Rdtase_CS"/>
</dbReference>
<reference evidence="4 5" key="1">
    <citation type="submission" date="2019-04" db="EMBL/GenBank/DDBJ databases">
        <authorList>
            <person name="Feng G."/>
            <person name="Zhang J."/>
            <person name="Zhu H."/>
        </authorList>
    </citation>
    <scope>NUCLEOTIDE SEQUENCE [LARGE SCALE GENOMIC DNA]</scope>
    <source>
        <strain evidence="4 5">JCM 19491</strain>
    </source>
</reference>
<comment type="similarity">
    <text evidence="1 3">Belongs to the short-chain dehydrogenases/reductases (SDR) family.</text>
</comment>
<gene>
    <name evidence="4" type="ORF">EU557_01855</name>
</gene>
<dbReference type="OrthoDB" id="9810734at2"/>
<evidence type="ECO:0000313" key="4">
    <source>
        <dbReference type="EMBL" id="TGD82554.1"/>
    </source>
</evidence>
<name>A0A4Z0MSI7_9BACT</name>
<organism evidence="4 5">
    <name type="scientific">Hymenobacter wooponensis</name>
    <dbReference type="NCBI Taxonomy" id="1525360"/>
    <lineage>
        <taxon>Bacteria</taxon>
        <taxon>Pseudomonadati</taxon>
        <taxon>Bacteroidota</taxon>
        <taxon>Cytophagia</taxon>
        <taxon>Cytophagales</taxon>
        <taxon>Hymenobacteraceae</taxon>
        <taxon>Hymenobacter</taxon>
    </lineage>
</organism>
<proteinExistence type="inferred from homology"/>
<dbReference type="SUPFAM" id="SSF51735">
    <property type="entry name" value="NAD(P)-binding Rossmann-fold domains"/>
    <property type="match status" value="1"/>
</dbReference>
<dbReference type="GO" id="GO:0016616">
    <property type="term" value="F:oxidoreductase activity, acting on the CH-OH group of donors, NAD or NADP as acceptor"/>
    <property type="evidence" value="ECO:0007669"/>
    <property type="project" value="UniProtKB-ARBA"/>
</dbReference>
<dbReference type="PRINTS" id="PR00080">
    <property type="entry name" value="SDRFAMILY"/>
</dbReference>
<dbReference type="Proteomes" id="UP000298284">
    <property type="component" value="Unassembled WGS sequence"/>
</dbReference>
<dbReference type="PROSITE" id="PS00061">
    <property type="entry name" value="ADH_SHORT"/>
    <property type="match status" value="1"/>
</dbReference>
<evidence type="ECO:0000256" key="2">
    <source>
        <dbReference type="ARBA" id="ARBA00023002"/>
    </source>
</evidence>
<evidence type="ECO:0000256" key="3">
    <source>
        <dbReference type="RuleBase" id="RU000363"/>
    </source>
</evidence>
<evidence type="ECO:0000313" key="5">
    <source>
        <dbReference type="Proteomes" id="UP000298284"/>
    </source>
</evidence>
<dbReference type="AlphaFoldDB" id="A0A4Z0MSI7"/>
<dbReference type="Pfam" id="PF00106">
    <property type="entry name" value="adh_short"/>
    <property type="match status" value="1"/>
</dbReference>
<dbReference type="FunFam" id="3.40.50.720:FF:000047">
    <property type="entry name" value="NADP-dependent L-serine/L-allo-threonine dehydrogenase"/>
    <property type="match status" value="1"/>
</dbReference>
<dbReference type="PANTHER" id="PTHR43115:SF4">
    <property type="entry name" value="DEHYDROGENASE_REDUCTASE SDR FAMILY MEMBER 11"/>
    <property type="match status" value="1"/>
</dbReference>
<dbReference type="RefSeq" id="WP_135528716.1">
    <property type="nucleotide sequence ID" value="NZ_SRKZ01000001.1"/>
</dbReference>